<sequence>MATPFSMFSSHSKPLMTAALALATTQHILRAPFSPIIEMAISQKTSKAKIKLNRLMAFSVISATTFVSLLPRTHQPINIQ</sequence>
<protein>
    <submittedName>
        <fullName evidence="1">Uncharacterized protein</fullName>
    </submittedName>
</protein>
<dbReference type="AlphaFoldDB" id="X0GKH9"/>
<evidence type="ECO:0000313" key="1">
    <source>
        <dbReference type="EMBL" id="EXL63793.1"/>
    </source>
</evidence>
<proteinExistence type="predicted"/>
<dbReference type="HOGENOM" id="CLU_2589850_0_0_1"/>
<name>X0GKH9_FUSOX</name>
<dbReference type="Proteomes" id="UP000030676">
    <property type="component" value="Unassembled WGS sequence"/>
</dbReference>
<dbReference type="EMBL" id="KK034729">
    <property type="protein sequence ID" value="EXL63793.1"/>
    <property type="molecule type" value="Genomic_DNA"/>
</dbReference>
<accession>X0GKH9</accession>
<organism evidence="1">
    <name type="scientific">Fusarium oxysporum f. sp. conglutinans race 2 54008</name>
    <dbReference type="NCBI Taxonomy" id="1089457"/>
    <lineage>
        <taxon>Eukaryota</taxon>
        <taxon>Fungi</taxon>
        <taxon>Dikarya</taxon>
        <taxon>Ascomycota</taxon>
        <taxon>Pezizomycotina</taxon>
        <taxon>Sordariomycetes</taxon>
        <taxon>Hypocreomycetidae</taxon>
        <taxon>Hypocreales</taxon>
        <taxon>Nectriaceae</taxon>
        <taxon>Fusarium</taxon>
        <taxon>Fusarium oxysporum species complex</taxon>
    </lineage>
</organism>
<reference evidence="1" key="2">
    <citation type="submission" date="2014-03" db="EMBL/GenBank/DDBJ databases">
        <title>The Genome Annotation of Fusarium oxysporum PHW808.</title>
        <authorList>
            <consortium name="The Broad Institute Genomics Platform"/>
            <person name="Ma L.-J."/>
            <person name="Corby-Kistler H."/>
            <person name="Broz K."/>
            <person name="Gale L.R."/>
            <person name="Jonkers W."/>
            <person name="O'Donnell K."/>
            <person name="Ploetz R."/>
            <person name="Steinberg C."/>
            <person name="Schwartz D.C."/>
            <person name="VanEtten H."/>
            <person name="Zhou S."/>
            <person name="Young S.K."/>
            <person name="Zeng Q."/>
            <person name="Gargeya S."/>
            <person name="Fitzgerald M."/>
            <person name="Abouelleil A."/>
            <person name="Alvarado L."/>
            <person name="Chapman S.B."/>
            <person name="Gainer-Dewar J."/>
            <person name="Goldberg J."/>
            <person name="Griggs A."/>
            <person name="Gujja S."/>
            <person name="Hansen M."/>
            <person name="Howarth C."/>
            <person name="Imamovic A."/>
            <person name="Ireland A."/>
            <person name="Larimer J."/>
            <person name="McCowan C."/>
            <person name="Murphy C."/>
            <person name="Pearson M."/>
            <person name="Poon T.W."/>
            <person name="Priest M."/>
            <person name="Roberts A."/>
            <person name="Saif S."/>
            <person name="Shea T."/>
            <person name="Sykes S."/>
            <person name="Wortman J."/>
            <person name="Nusbaum C."/>
            <person name="Birren B."/>
        </authorList>
    </citation>
    <scope>NUCLEOTIDE SEQUENCE</scope>
    <source>
        <strain evidence="1">54008</strain>
    </source>
</reference>
<gene>
    <name evidence="1" type="ORF">FOPG_19934</name>
</gene>
<reference evidence="1" key="1">
    <citation type="submission" date="2011-11" db="EMBL/GenBank/DDBJ databases">
        <title>The Genome Sequence of Fusarium oxysporum PHW808.</title>
        <authorList>
            <consortium name="The Broad Institute Genome Sequencing Platform"/>
            <person name="Ma L.-J."/>
            <person name="Gale L.R."/>
            <person name="Schwartz D.C."/>
            <person name="Zhou S."/>
            <person name="Corby-Kistler H."/>
            <person name="Young S.K."/>
            <person name="Zeng Q."/>
            <person name="Gargeya S."/>
            <person name="Fitzgerald M."/>
            <person name="Haas B."/>
            <person name="Abouelleil A."/>
            <person name="Alvarado L."/>
            <person name="Arachchi H.M."/>
            <person name="Berlin A."/>
            <person name="Brown A."/>
            <person name="Chapman S.B."/>
            <person name="Chen Z."/>
            <person name="Dunbar C."/>
            <person name="Freedman E."/>
            <person name="Gearin G."/>
            <person name="Goldberg J."/>
            <person name="Griggs A."/>
            <person name="Gujja S."/>
            <person name="Heiman D."/>
            <person name="Howarth C."/>
            <person name="Larson L."/>
            <person name="Lui A."/>
            <person name="MacDonald P.J.P."/>
            <person name="Montmayeur A."/>
            <person name="Murphy C."/>
            <person name="Neiman D."/>
            <person name="Pearson M."/>
            <person name="Priest M."/>
            <person name="Roberts A."/>
            <person name="Saif S."/>
            <person name="Shea T."/>
            <person name="Shenoy N."/>
            <person name="Sisk P."/>
            <person name="Stolte C."/>
            <person name="Sykes S."/>
            <person name="Wortman J."/>
            <person name="Nusbaum C."/>
            <person name="Birren B."/>
        </authorList>
    </citation>
    <scope>NUCLEOTIDE SEQUENCE [LARGE SCALE GENOMIC DNA]</scope>
    <source>
        <strain evidence="1">54008</strain>
    </source>
</reference>